<dbReference type="EMBL" id="WJXA01000007">
    <property type="protein sequence ID" value="KAF7138915.1"/>
    <property type="molecule type" value="Genomic_DNA"/>
</dbReference>
<dbReference type="Proteomes" id="UP000626092">
    <property type="component" value="Unassembled WGS sequence"/>
</dbReference>
<evidence type="ECO:0000313" key="4">
    <source>
        <dbReference type="Proteomes" id="UP000626092"/>
    </source>
</evidence>
<protein>
    <submittedName>
        <fullName evidence="3">Uncharacterized protein</fullName>
    </submittedName>
</protein>
<feature type="region of interest" description="Disordered" evidence="1">
    <location>
        <begin position="1"/>
        <end position="59"/>
    </location>
</feature>
<evidence type="ECO:0000256" key="2">
    <source>
        <dbReference type="SAM" id="Phobius"/>
    </source>
</evidence>
<gene>
    <name evidence="3" type="ORF">RHSIM_Rhsim07G0195200</name>
</gene>
<feature type="compositionally biased region" description="Basic and acidic residues" evidence="1">
    <location>
        <begin position="29"/>
        <end position="38"/>
    </location>
</feature>
<comment type="caution">
    <text evidence="3">The sequence shown here is derived from an EMBL/GenBank/DDBJ whole genome shotgun (WGS) entry which is preliminary data.</text>
</comment>
<accession>A0A834GTX2</accession>
<sequence>MAKRKASKRPHTMTEAIQISLSEVVQEDPTPRPLEDIKPSQVTQPSQAPQPIQPPSNETGPVMYVNYDKPLLFHVIGNAYISILFSYVFYFRCSSRNKVCKDEQARCNILGSAYFAF</sequence>
<keyword evidence="4" id="KW-1185">Reference proteome</keyword>
<organism evidence="3 4">
    <name type="scientific">Rhododendron simsii</name>
    <name type="common">Sims's rhododendron</name>
    <dbReference type="NCBI Taxonomy" id="118357"/>
    <lineage>
        <taxon>Eukaryota</taxon>
        <taxon>Viridiplantae</taxon>
        <taxon>Streptophyta</taxon>
        <taxon>Embryophyta</taxon>
        <taxon>Tracheophyta</taxon>
        <taxon>Spermatophyta</taxon>
        <taxon>Magnoliopsida</taxon>
        <taxon>eudicotyledons</taxon>
        <taxon>Gunneridae</taxon>
        <taxon>Pentapetalae</taxon>
        <taxon>asterids</taxon>
        <taxon>Ericales</taxon>
        <taxon>Ericaceae</taxon>
        <taxon>Ericoideae</taxon>
        <taxon>Rhodoreae</taxon>
        <taxon>Rhododendron</taxon>
    </lineage>
</organism>
<keyword evidence="2" id="KW-0472">Membrane</keyword>
<name>A0A834GTX2_RHOSS</name>
<reference evidence="3" key="1">
    <citation type="submission" date="2019-11" db="EMBL/GenBank/DDBJ databases">
        <authorList>
            <person name="Liu Y."/>
            <person name="Hou J."/>
            <person name="Li T.-Q."/>
            <person name="Guan C.-H."/>
            <person name="Wu X."/>
            <person name="Wu H.-Z."/>
            <person name="Ling F."/>
            <person name="Zhang R."/>
            <person name="Shi X.-G."/>
            <person name="Ren J.-P."/>
            <person name="Chen E.-F."/>
            <person name="Sun J.-M."/>
        </authorList>
    </citation>
    <scope>NUCLEOTIDE SEQUENCE</scope>
    <source>
        <strain evidence="3">Adult_tree_wgs_1</strain>
        <tissue evidence="3">Leaves</tissue>
    </source>
</reference>
<dbReference type="OrthoDB" id="10494637at2759"/>
<feature type="compositionally biased region" description="Basic residues" evidence="1">
    <location>
        <begin position="1"/>
        <end position="11"/>
    </location>
</feature>
<keyword evidence="2" id="KW-0812">Transmembrane</keyword>
<dbReference type="AlphaFoldDB" id="A0A834GTX2"/>
<evidence type="ECO:0000313" key="3">
    <source>
        <dbReference type="EMBL" id="KAF7138915.1"/>
    </source>
</evidence>
<keyword evidence="2" id="KW-1133">Transmembrane helix</keyword>
<feature type="transmembrane region" description="Helical" evidence="2">
    <location>
        <begin position="71"/>
        <end position="91"/>
    </location>
</feature>
<evidence type="ECO:0000256" key="1">
    <source>
        <dbReference type="SAM" id="MobiDB-lite"/>
    </source>
</evidence>
<proteinExistence type="predicted"/>